<evidence type="ECO:0000256" key="3">
    <source>
        <dbReference type="ARBA" id="ARBA00009466"/>
    </source>
</evidence>
<dbReference type="SMART" id="SM00913">
    <property type="entry name" value="IBN_N"/>
    <property type="match status" value="1"/>
</dbReference>
<dbReference type="Proteomes" id="UP001164746">
    <property type="component" value="Chromosome 2"/>
</dbReference>
<dbReference type="Pfam" id="PF08389">
    <property type="entry name" value="Xpo1"/>
    <property type="match status" value="1"/>
</dbReference>
<evidence type="ECO:0000256" key="5">
    <source>
        <dbReference type="ARBA" id="ARBA00022490"/>
    </source>
</evidence>
<feature type="non-terminal residue" evidence="9">
    <location>
        <position position="660"/>
    </location>
</feature>
<protein>
    <submittedName>
        <fullName evidence="9">XPO6-like protein</fullName>
    </submittedName>
</protein>
<dbReference type="InterPro" id="IPR011989">
    <property type="entry name" value="ARM-like"/>
</dbReference>
<name>A0ABY7DGF4_MYAAR</name>
<keyword evidence="7" id="KW-0539">Nucleus</keyword>
<evidence type="ECO:0000256" key="6">
    <source>
        <dbReference type="ARBA" id="ARBA00022927"/>
    </source>
</evidence>
<dbReference type="PROSITE" id="PS50166">
    <property type="entry name" value="IMPORTIN_B_NT"/>
    <property type="match status" value="1"/>
</dbReference>
<dbReference type="InterPro" id="IPR040016">
    <property type="entry name" value="XPO6"/>
</dbReference>
<keyword evidence="6" id="KW-0653">Protein transport</keyword>
<accession>A0ABY7DGF4</accession>
<keyword evidence="4" id="KW-0813">Transport</keyword>
<keyword evidence="10" id="KW-1185">Reference proteome</keyword>
<dbReference type="InterPro" id="IPR001494">
    <property type="entry name" value="Importin-beta_N"/>
</dbReference>
<dbReference type="Pfam" id="PF03810">
    <property type="entry name" value="IBN_N"/>
    <property type="match status" value="1"/>
</dbReference>
<dbReference type="EMBL" id="CP111013">
    <property type="protein sequence ID" value="WAQ95777.1"/>
    <property type="molecule type" value="Genomic_DNA"/>
</dbReference>
<evidence type="ECO:0000256" key="4">
    <source>
        <dbReference type="ARBA" id="ARBA00022448"/>
    </source>
</evidence>
<feature type="domain" description="Importin N-terminal" evidence="8">
    <location>
        <begin position="55"/>
        <end position="121"/>
    </location>
</feature>
<evidence type="ECO:0000256" key="7">
    <source>
        <dbReference type="ARBA" id="ARBA00023242"/>
    </source>
</evidence>
<sequence length="660" mass="75699">MFDKHLLLISDTMIIIVTLFLLTCQAEDATSLHSLETLMSEFFSTAASNERKRQIEELLNKFSQTRDCWKQCLFFLSNTNNEFVMMYILTVLENLINRQWLGFTGDEKCEIRSMLNQYLLQNHRKVPTFIRNKLVKLVVDIGRIDWPHFYPDFFSSILQSSDTTSLGVILLHTASEELAVPREDLSMARKEELSKLLLHQVPTVLNILNNVLETALERNSHLVSATPPPSPTHGESAASSKASSNMLLFSSSPLKSDIFMSELFKSPGGSHSLPEALPPLDSSTQELCALTLNCLSHLFSWVPLSSFITPTLLSTIFHFAGFGCEIKGGRTMNSGANFNSPSSHLGILAMNCINELLSKNCVPAEFEDFLLQMFQRTFFLLQKLTKDSSTCSSGNRLSEIDENYVEKFTDFLRLFVSIHLRRFESNSQFPPSNEGFYHCLDIWSTFLDYLFTKAKGRQAEMQAIVLRYKDALMSLVSHVLQKLMFKYNQSQLEELDDDTLDYDEETEWQHFLRHCLELIARVAEILTAETFQILYEPFQEAMQIYFELEKHISSDGSKRRLNIRGENDCRRLHCSLRDLSSLLQGLGRLADHFIAEKFNERFSDGQVFIERHAQTLAAIKPYSHWLAQFYSESASYPEQRQKFTELISTLLDAISCLFEE</sequence>
<evidence type="ECO:0000256" key="2">
    <source>
        <dbReference type="ARBA" id="ARBA00004496"/>
    </source>
</evidence>
<comment type="subcellular location">
    <subcellularLocation>
        <location evidence="2">Cytoplasm</location>
    </subcellularLocation>
    <subcellularLocation>
        <location evidence="1">Nucleus</location>
    </subcellularLocation>
</comment>
<dbReference type="Gene3D" id="1.25.10.10">
    <property type="entry name" value="Leucine-rich Repeat Variant"/>
    <property type="match status" value="1"/>
</dbReference>
<dbReference type="PANTHER" id="PTHR21452:SF4">
    <property type="entry name" value="EXPORTIN-6"/>
    <property type="match status" value="1"/>
</dbReference>
<keyword evidence="5" id="KW-0963">Cytoplasm</keyword>
<evidence type="ECO:0000256" key="1">
    <source>
        <dbReference type="ARBA" id="ARBA00004123"/>
    </source>
</evidence>
<comment type="similarity">
    <text evidence="3">Belongs to the exportin family.</text>
</comment>
<dbReference type="PANTHER" id="PTHR21452">
    <property type="entry name" value="EXPORTIN-6"/>
    <property type="match status" value="1"/>
</dbReference>
<dbReference type="InterPro" id="IPR013598">
    <property type="entry name" value="Exportin-1/Importin-b-like"/>
</dbReference>
<dbReference type="SUPFAM" id="SSF48371">
    <property type="entry name" value="ARM repeat"/>
    <property type="match status" value="2"/>
</dbReference>
<evidence type="ECO:0000313" key="10">
    <source>
        <dbReference type="Proteomes" id="UP001164746"/>
    </source>
</evidence>
<evidence type="ECO:0000259" key="8">
    <source>
        <dbReference type="PROSITE" id="PS50166"/>
    </source>
</evidence>
<reference evidence="9" key="1">
    <citation type="submission" date="2022-11" db="EMBL/GenBank/DDBJ databases">
        <title>Centuries of genome instability and evolution in soft-shell clam transmissible cancer (bioRxiv).</title>
        <authorList>
            <person name="Hart S.F.M."/>
            <person name="Yonemitsu M.A."/>
            <person name="Giersch R.M."/>
            <person name="Beal B.F."/>
            <person name="Arriagada G."/>
            <person name="Davis B.W."/>
            <person name="Ostrander E.A."/>
            <person name="Goff S.P."/>
            <person name="Metzger M.J."/>
        </authorList>
    </citation>
    <scope>NUCLEOTIDE SEQUENCE</scope>
    <source>
        <strain evidence="9">MELC-2E11</strain>
        <tissue evidence="9">Siphon/mantle</tissue>
    </source>
</reference>
<dbReference type="InterPro" id="IPR016024">
    <property type="entry name" value="ARM-type_fold"/>
</dbReference>
<evidence type="ECO:0000313" key="9">
    <source>
        <dbReference type="EMBL" id="WAQ95777.1"/>
    </source>
</evidence>
<gene>
    <name evidence="9" type="ORF">MAR_028467</name>
</gene>
<organism evidence="9 10">
    <name type="scientific">Mya arenaria</name>
    <name type="common">Soft-shell clam</name>
    <dbReference type="NCBI Taxonomy" id="6604"/>
    <lineage>
        <taxon>Eukaryota</taxon>
        <taxon>Metazoa</taxon>
        <taxon>Spiralia</taxon>
        <taxon>Lophotrochozoa</taxon>
        <taxon>Mollusca</taxon>
        <taxon>Bivalvia</taxon>
        <taxon>Autobranchia</taxon>
        <taxon>Heteroconchia</taxon>
        <taxon>Euheterodonta</taxon>
        <taxon>Imparidentia</taxon>
        <taxon>Neoheterodontei</taxon>
        <taxon>Myida</taxon>
        <taxon>Myoidea</taxon>
        <taxon>Myidae</taxon>
        <taxon>Mya</taxon>
    </lineage>
</organism>
<proteinExistence type="inferred from homology"/>